<dbReference type="Proteomes" id="UP000677244">
    <property type="component" value="Unassembled WGS sequence"/>
</dbReference>
<dbReference type="PANTHER" id="PTHR11070">
    <property type="entry name" value="UVRD / RECB / PCRA DNA HELICASE FAMILY MEMBER"/>
    <property type="match status" value="1"/>
</dbReference>
<keyword evidence="5 16" id="KW-0378">Hydrolase</keyword>
<evidence type="ECO:0000313" key="20">
    <source>
        <dbReference type="Proteomes" id="UP000677244"/>
    </source>
</evidence>
<dbReference type="InterPro" id="IPR038726">
    <property type="entry name" value="PDDEXK_AddAB-type"/>
</dbReference>
<protein>
    <recommendedName>
        <fullName evidence="13">DNA 3'-5' helicase</fullName>
        <ecNumber evidence="13">5.6.2.4</ecNumber>
    </recommendedName>
    <alternativeName>
        <fullName evidence="14">DNA 3'-5' helicase II</fullName>
    </alternativeName>
</protein>
<dbReference type="PROSITE" id="PS51217">
    <property type="entry name" value="UVRD_HELICASE_CTER"/>
    <property type="match status" value="1"/>
</dbReference>
<feature type="domain" description="UvrD-like helicase ATP-binding" evidence="17">
    <location>
        <begin position="17"/>
        <end position="343"/>
    </location>
</feature>
<evidence type="ECO:0000256" key="14">
    <source>
        <dbReference type="ARBA" id="ARBA00034923"/>
    </source>
</evidence>
<dbReference type="PROSITE" id="PS51198">
    <property type="entry name" value="UVRD_HELICASE_ATP_BIND"/>
    <property type="match status" value="1"/>
</dbReference>
<dbReference type="InterPro" id="IPR011604">
    <property type="entry name" value="PDDEXK-like_dom_sf"/>
</dbReference>
<dbReference type="Pfam" id="PF12705">
    <property type="entry name" value="PDDEXK_1"/>
    <property type="match status" value="1"/>
</dbReference>
<evidence type="ECO:0000256" key="11">
    <source>
        <dbReference type="ARBA" id="ARBA00023235"/>
    </source>
</evidence>
<dbReference type="Gene3D" id="3.40.50.300">
    <property type="entry name" value="P-loop containing nucleotide triphosphate hydrolases"/>
    <property type="match status" value="2"/>
</dbReference>
<dbReference type="EMBL" id="JAGHKO010000001">
    <property type="protein sequence ID" value="MBO9199431.1"/>
    <property type="molecule type" value="Genomic_DNA"/>
</dbReference>
<evidence type="ECO:0000256" key="15">
    <source>
        <dbReference type="ARBA" id="ARBA00048988"/>
    </source>
</evidence>
<gene>
    <name evidence="19" type="ORF">J7I42_04080</name>
</gene>
<dbReference type="InterPro" id="IPR027417">
    <property type="entry name" value="P-loop_NTPase"/>
</dbReference>
<evidence type="ECO:0000313" key="19">
    <source>
        <dbReference type="EMBL" id="MBO9199431.1"/>
    </source>
</evidence>
<sequence length="1063" mass="123752">MSVNRERLNQRFVEEYQKLNPQQRLAVDTIEGPVMVIAGPGTGKTQILASRIGKILLDTDSQPQNILCLTYTDAGVVAMRKRLSQFIGPDAYRVNIYTFHAFCNDIIQENLSLFEKTALDPISDLERIELFKNLIDSFPKNHALKRYRGDVYYEIHNLQSLFSTMKREGWTPAFINERIDAWLADLPTRDEFVYKRAYKGFKAGDLKKDKFEEEKEKMEKLRAAVNEFDRFQQLMRNRNRYDFDDMINWVIKAFEENPALLNRYQEQFLYILVDEFQDTSGTQNQLVKLLISFWETPNVFVVGDDDQSIYRFQGANVENMLQFANSYRESLLTVVLTNNYRSAQPILDISMTLINNNQERLVKQIEGLSKNLKSSHPRFFALEPTDAIPQIKEYETQRHEMVDITLQVQELLNEGIPPGKISIIYRENKYGEELSQYFKTLNIPVYSKRHLNLLTEPFAKKIILLIKYIAAEHDIPYGGDEMLFEILHFDWFNIPPVEIAKLSIEVADRAFGNNKTSLRRLLYDKGNTPPADLFSRGLHPGLLQATKAMERLISSVPNVTLLVLLENIIRRTGLLNIIMQSPEKGWMMQVLTALFDFIKDETHRNPLLQLTDLVEIFDLMEKEGLSLPLVQVSGNDKGVNLLTAHGSKGLEFEYVFIAGCNASFWEKKRKPGGGYKIPENVFLSQANDPAVNEAGKSDKDIEELRRLFYVALTRAEQHLFISYCRYKNDGKELEPSMFLAEIQEQHQLPVEKVFISDEELTEFQIVQLGETEAPEIGRIEEDFITALLDRFVMNVTALNNYLKCPLEFYFKNLLRIPSPKNEATEFGSAIHHALQRFFEKMKENHNVFPGKAEFVADFNWYMHRHRENFTREQFERRLEYGQEVLSNYYDKYIFTWNRIVTVERNIRNVVVNGVQLKGKLDKLEFDGKQVNIVDYKTGDPDKARAKLQPPSEKDPNGGDYWRQAVFYKILVDNYESRDWQVISTEFDFIEPDKKKVYRKEKVVIKPSDITTVSQQIVQVWEKIQNREFYIGCGKEDCHWCNFVKTNKLAVALHDLTSEEEADL</sequence>
<comment type="catalytic activity">
    <reaction evidence="12">
        <text>Couples ATP hydrolysis with the unwinding of duplex DNA by translocating in the 3'-5' direction.</text>
        <dbReference type="EC" id="5.6.2.4"/>
    </reaction>
</comment>
<name>A0ABS3YNG6_9BACT</name>
<keyword evidence="8 16" id="KW-0067">ATP-binding</keyword>
<dbReference type="Gene3D" id="1.10.486.10">
    <property type="entry name" value="PCRA, domain 4"/>
    <property type="match status" value="1"/>
</dbReference>
<dbReference type="InterPro" id="IPR014017">
    <property type="entry name" value="DNA_helicase_UvrD-like_C"/>
</dbReference>
<dbReference type="Pfam" id="PF13361">
    <property type="entry name" value="UvrD_C"/>
    <property type="match status" value="2"/>
</dbReference>
<dbReference type="Gene3D" id="3.90.320.10">
    <property type="match status" value="1"/>
</dbReference>
<evidence type="ECO:0000259" key="17">
    <source>
        <dbReference type="PROSITE" id="PS51198"/>
    </source>
</evidence>
<keyword evidence="10" id="KW-0234">DNA repair</keyword>
<keyword evidence="3 16" id="KW-0547">Nucleotide-binding</keyword>
<dbReference type="InterPro" id="IPR013986">
    <property type="entry name" value="DExx_box_DNA_helicase_dom_sf"/>
</dbReference>
<evidence type="ECO:0000256" key="9">
    <source>
        <dbReference type="ARBA" id="ARBA00023125"/>
    </source>
</evidence>
<comment type="similarity">
    <text evidence="1">Belongs to the helicase family. UvrD subfamily.</text>
</comment>
<dbReference type="InterPro" id="IPR014016">
    <property type="entry name" value="UvrD-like_ATP-bd"/>
</dbReference>
<dbReference type="CDD" id="cd17932">
    <property type="entry name" value="DEXQc_UvrD"/>
    <property type="match status" value="1"/>
</dbReference>
<evidence type="ECO:0000256" key="8">
    <source>
        <dbReference type="ARBA" id="ARBA00022840"/>
    </source>
</evidence>
<evidence type="ECO:0000256" key="1">
    <source>
        <dbReference type="ARBA" id="ARBA00009922"/>
    </source>
</evidence>
<evidence type="ECO:0000256" key="7">
    <source>
        <dbReference type="ARBA" id="ARBA00022839"/>
    </source>
</evidence>
<organism evidence="19 20">
    <name type="scientific">Niastella soli</name>
    <dbReference type="NCBI Taxonomy" id="2821487"/>
    <lineage>
        <taxon>Bacteria</taxon>
        <taxon>Pseudomonadati</taxon>
        <taxon>Bacteroidota</taxon>
        <taxon>Chitinophagia</taxon>
        <taxon>Chitinophagales</taxon>
        <taxon>Chitinophagaceae</taxon>
        <taxon>Niastella</taxon>
    </lineage>
</organism>
<keyword evidence="20" id="KW-1185">Reference proteome</keyword>
<comment type="catalytic activity">
    <reaction evidence="15">
        <text>ATP + H2O = ADP + phosphate + H(+)</text>
        <dbReference type="Rhea" id="RHEA:13065"/>
        <dbReference type="ChEBI" id="CHEBI:15377"/>
        <dbReference type="ChEBI" id="CHEBI:15378"/>
        <dbReference type="ChEBI" id="CHEBI:30616"/>
        <dbReference type="ChEBI" id="CHEBI:43474"/>
        <dbReference type="ChEBI" id="CHEBI:456216"/>
        <dbReference type="EC" id="5.6.2.4"/>
    </reaction>
</comment>
<keyword evidence="9" id="KW-0238">DNA-binding</keyword>
<dbReference type="SUPFAM" id="SSF52540">
    <property type="entry name" value="P-loop containing nucleoside triphosphate hydrolases"/>
    <property type="match status" value="1"/>
</dbReference>
<keyword evidence="11" id="KW-0413">Isomerase</keyword>
<evidence type="ECO:0000256" key="12">
    <source>
        <dbReference type="ARBA" id="ARBA00034617"/>
    </source>
</evidence>
<evidence type="ECO:0000256" key="13">
    <source>
        <dbReference type="ARBA" id="ARBA00034808"/>
    </source>
</evidence>
<dbReference type="EC" id="5.6.2.4" evidence="13"/>
<evidence type="ECO:0000256" key="10">
    <source>
        <dbReference type="ARBA" id="ARBA00023204"/>
    </source>
</evidence>
<proteinExistence type="inferred from homology"/>
<dbReference type="Gene3D" id="1.10.10.160">
    <property type="match status" value="1"/>
</dbReference>
<evidence type="ECO:0000256" key="6">
    <source>
        <dbReference type="ARBA" id="ARBA00022806"/>
    </source>
</evidence>
<evidence type="ECO:0000259" key="18">
    <source>
        <dbReference type="PROSITE" id="PS51217"/>
    </source>
</evidence>
<keyword evidence="2" id="KW-0540">Nuclease</keyword>
<accession>A0ABS3YNG6</accession>
<evidence type="ECO:0000256" key="16">
    <source>
        <dbReference type="PROSITE-ProRule" id="PRU00560"/>
    </source>
</evidence>
<dbReference type="GO" id="GO:0004386">
    <property type="term" value="F:helicase activity"/>
    <property type="evidence" value="ECO:0007669"/>
    <property type="project" value="UniProtKB-KW"/>
</dbReference>
<evidence type="ECO:0000256" key="3">
    <source>
        <dbReference type="ARBA" id="ARBA00022741"/>
    </source>
</evidence>
<dbReference type="RefSeq" id="WP_209137497.1">
    <property type="nucleotide sequence ID" value="NZ_JAGHKO010000001.1"/>
</dbReference>
<feature type="domain" description="UvrD-like helicase C-terminal" evidence="18">
    <location>
        <begin position="344"/>
        <end position="649"/>
    </location>
</feature>
<evidence type="ECO:0000256" key="2">
    <source>
        <dbReference type="ARBA" id="ARBA00022722"/>
    </source>
</evidence>
<keyword evidence="4" id="KW-0227">DNA damage</keyword>
<comment type="caution">
    <text evidence="19">The sequence shown here is derived from an EMBL/GenBank/DDBJ whole genome shotgun (WGS) entry which is preliminary data.</text>
</comment>
<evidence type="ECO:0000256" key="4">
    <source>
        <dbReference type="ARBA" id="ARBA00022763"/>
    </source>
</evidence>
<dbReference type="PANTHER" id="PTHR11070:SF2">
    <property type="entry name" value="ATP-DEPENDENT DNA HELICASE SRS2"/>
    <property type="match status" value="1"/>
</dbReference>
<keyword evidence="7" id="KW-0269">Exonuclease</keyword>
<evidence type="ECO:0000256" key="5">
    <source>
        <dbReference type="ARBA" id="ARBA00022801"/>
    </source>
</evidence>
<dbReference type="Pfam" id="PF00580">
    <property type="entry name" value="UvrD-helicase"/>
    <property type="match status" value="1"/>
</dbReference>
<keyword evidence="6 16" id="KW-0347">Helicase</keyword>
<reference evidence="19 20" key="1">
    <citation type="submission" date="2021-03" db="EMBL/GenBank/DDBJ databases">
        <title>Assistant Professor.</title>
        <authorList>
            <person name="Huq M.A."/>
        </authorList>
    </citation>
    <scope>NUCLEOTIDE SEQUENCE [LARGE SCALE GENOMIC DNA]</scope>
    <source>
        <strain evidence="19 20">MAH-29</strain>
    </source>
</reference>
<feature type="binding site" evidence="16">
    <location>
        <begin position="38"/>
        <end position="45"/>
    </location>
    <ligand>
        <name>ATP</name>
        <dbReference type="ChEBI" id="CHEBI:30616"/>
    </ligand>
</feature>
<dbReference type="InterPro" id="IPR000212">
    <property type="entry name" value="DNA_helicase_UvrD/REP"/>
</dbReference>